<dbReference type="InterPro" id="IPR023166">
    <property type="entry name" value="BaiN-like_dom_sf"/>
</dbReference>
<name>A0ABW8JLB9_9GAMM</name>
<evidence type="ECO:0000259" key="5">
    <source>
        <dbReference type="Pfam" id="PF22780"/>
    </source>
</evidence>
<dbReference type="InterPro" id="IPR055178">
    <property type="entry name" value="RsdA/BaiN/AoA(So)-like_dom"/>
</dbReference>
<dbReference type="Gene3D" id="3.50.50.60">
    <property type="entry name" value="FAD/NAD(P)-binding domain"/>
    <property type="match status" value="1"/>
</dbReference>
<dbReference type="InterPro" id="IPR004792">
    <property type="entry name" value="BaiN-like"/>
</dbReference>
<dbReference type="InterPro" id="IPR057661">
    <property type="entry name" value="RsdA/BaiN/AoA(So)_Rossmann"/>
</dbReference>
<dbReference type="SUPFAM" id="SSF160996">
    <property type="entry name" value="HI0933 insert domain-like"/>
    <property type="match status" value="1"/>
</dbReference>
<gene>
    <name evidence="6" type="ORF">ISP15_16300</name>
</gene>
<dbReference type="PANTHER" id="PTHR42887:SF1">
    <property type="entry name" value="BLR3961 PROTEIN"/>
    <property type="match status" value="1"/>
</dbReference>
<comment type="cofactor">
    <cofactor evidence="1">
        <name>FAD</name>
        <dbReference type="ChEBI" id="CHEBI:57692"/>
    </cofactor>
</comment>
<accession>A0ABW8JLB9</accession>
<evidence type="ECO:0000259" key="4">
    <source>
        <dbReference type="Pfam" id="PF03486"/>
    </source>
</evidence>
<dbReference type="RefSeq" id="WP_404548807.1">
    <property type="nucleotide sequence ID" value="NZ_JADIKJ010000019.1"/>
</dbReference>
<dbReference type="NCBIfam" id="TIGR03862">
    <property type="entry name" value="flavo_PP4765"/>
    <property type="match status" value="1"/>
</dbReference>
<keyword evidence="2" id="KW-0285">Flavoprotein</keyword>
<comment type="caution">
    <text evidence="6">The sequence shown here is derived from an EMBL/GenBank/DDBJ whole genome shotgun (WGS) entry which is preliminary data.</text>
</comment>
<evidence type="ECO:0000256" key="3">
    <source>
        <dbReference type="ARBA" id="ARBA00022827"/>
    </source>
</evidence>
<dbReference type="Pfam" id="PF03486">
    <property type="entry name" value="HI0933_like"/>
    <property type="match status" value="1"/>
</dbReference>
<evidence type="ECO:0000256" key="2">
    <source>
        <dbReference type="ARBA" id="ARBA00022630"/>
    </source>
</evidence>
<keyword evidence="3" id="KW-0274">FAD</keyword>
<sequence>MSSLPHISTGLVVVGGGPAGLMAAETARAQGIEVDVYEGKGSVGRKFLIAGKGGMNLTHGEAKKDFVQRYGARAGEVGAWLDAFDADALRAWARGLGVETFIGSSGRVFPDDLKAAPLLRGWVHRLRESGVRFHVHHRWLGWRDDDALRLGTPEGERAVTAPAAVLALGGGSWPQLGSDGSWQALLAARGVALAPLQPANCGFDIGWSEYLANRHAGAPLKPVAAHWRDADGREHVRQGECVITTTGIEGSLVYALSARLRDEIAIHGVATLELDLVPDRTQERLNRDLAQPRGRRSLSEHLRRHAGLAGAKVALLHEVLDRAQLDDPQRLARAIKRLPLRLQRARPLAESISSAGGVRLEAMNHALMLDALPGVFCAGEMLDWEAPTGGYLLTACFASGYRAGLGAAAWLKQRDG</sequence>
<dbReference type="SUPFAM" id="SSF51905">
    <property type="entry name" value="FAD/NAD(P)-binding domain"/>
    <property type="match status" value="1"/>
</dbReference>
<dbReference type="Proteomes" id="UP001620461">
    <property type="component" value="Unassembled WGS sequence"/>
</dbReference>
<evidence type="ECO:0000256" key="1">
    <source>
        <dbReference type="ARBA" id="ARBA00001974"/>
    </source>
</evidence>
<evidence type="ECO:0000313" key="7">
    <source>
        <dbReference type="Proteomes" id="UP001620461"/>
    </source>
</evidence>
<dbReference type="Gene3D" id="2.40.30.10">
    <property type="entry name" value="Translation factors"/>
    <property type="match status" value="1"/>
</dbReference>
<organism evidence="6 7">
    <name type="scientific">Dyella jejuensis</name>
    <dbReference type="NCBI Taxonomy" id="1432009"/>
    <lineage>
        <taxon>Bacteria</taxon>
        <taxon>Pseudomonadati</taxon>
        <taxon>Pseudomonadota</taxon>
        <taxon>Gammaproteobacteria</taxon>
        <taxon>Lysobacterales</taxon>
        <taxon>Rhodanobacteraceae</taxon>
        <taxon>Dyella</taxon>
    </lineage>
</organism>
<keyword evidence="7" id="KW-1185">Reference proteome</keyword>
<dbReference type="NCBIfam" id="TIGR00275">
    <property type="entry name" value="aminoacetone oxidase family FAD-binding enzyme"/>
    <property type="match status" value="1"/>
</dbReference>
<dbReference type="Pfam" id="PF22780">
    <property type="entry name" value="HI0933_like_1st"/>
    <property type="match status" value="1"/>
</dbReference>
<protein>
    <submittedName>
        <fullName evidence="6">TIGR03862 family flavoprotein</fullName>
    </submittedName>
</protein>
<feature type="domain" description="RsdA/BaiN/AoA(So)-like Rossmann fold-like" evidence="4">
    <location>
        <begin position="11"/>
        <end position="404"/>
    </location>
</feature>
<dbReference type="PANTHER" id="PTHR42887">
    <property type="entry name" value="OS12G0638800 PROTEIN"/>
    <property type="match status" value="1"/>
</dbReference>
<feature type="domain" description="RsdA/BaiN/AoA(So)-like insert" evidence="5">
    <location>
        <begin position="197"/>
        <end position="352"/>
    </location>
</feature>
<dbReference type="EMBL" id="JADIKJ010000019">
    <property type="protein sequence ID" value="MFK2901902.1"/>
    <property type="molecule type" value="Genomic_DNA"/>
</dbReference>
<dbReference type="InterPro" id="IPR036188">
    <property type="entry name" value="FAD/NAD-bd_sf"/>
</dbReference>
<dbReference type="InterPro" id="IPR022460">
    <property type="entry name" value="Flavoprotein_PP4765"/>
</dbReference>
<evidence type="ECO:0000313" key="6">
    <source>
        <dbReference type="EMBL" id="MFK2901902.1"/>
    </source>
</evidence>
<reference evidence="6 7" key="1">
    <citation type="submission" date="2020-10" db="EMBL/GenBank/DDBJ databases">
        <title>Phylogeny of dyella-like bacteria.</title>
        <authorList>
            <person name="Fu J."/>
        </authorList>
    </citation>
    <scope>NUCLEOTIDE SEQUENCE [LARGE SCALE GENOMIC DNA]</scope>
    <source>
        <strain evidence="6 7">JP1</strain>
    </source>
</reference>
<dbReference type="Gene3D" id="1.10.8.260">
    <property type="entry name" value="HI0933 insert domain-like"/>
    <property type="match status" value="1"/>
</dbReference>
<proteinExistence type="predicted"/>